<reference evidence="2 3" key="1">
    <citation type="journal article" date="2019" name="Int. J. Syst. Evol. Microbiol.">
        <title>The Global Catalogue of Microorganisms (GCM) 10K type strain sequencing project: providing services to taxonomists for standard genome sequencing and annotation.</title>
        <authorList>
            <consortium name="The Broad Institute Genomics Platform"/>
            <consortium name="The Broad Institute Genome Sequencing Center for Infectious Disease"/>
            <person name="Wu L."/>
            <person name="Ma J."/>
        </authorList>
    </citation>
    <scope>NUCLEOTIDE SEQUENCE [LARGE SCALE GENOMIC DNA]</scope>
    <source>
        <strain evidence="2 3">JCM 15478</strain>
    </source>
</reference>
<keyword evidence="1" id="KW-0732">Signal</keyword>
<keyword evidence="3" id="KW-1185">Reference proteome</keyword>
<evidence type="ECO:0008006" key="4">
    <source>
        <dbReference type="Google" id="ProtNLM"/>
    </source>
</evidence>
<evidence type="ECO:0000313" key="3">
    <source>
        <dbReference type="Proteomes" id="UP001500016"/>
    </source>
</evidence>
<dbReference type="Proteomes" id="UP001500016">
    <property type="component" value="Unassembled WGS sequence"/>
</dbReference>
<gene>
    <name evidence="2" type="ORF">GCM10009801_03330</name>
</gene>
<evidence type="ECO:0000256" key="1">
    <source>
        <dbReference type="SAM" id="SignalP"/>
    </source>
</evidence>
<protein>
    <recommendedName>
        <fullName evidence="4">Secreted protein</fullName>
    </recommendedName>
</protein>
<accession>A0ABN2VFU9</accession>
<organism evidence="2 3">
    <name type="scientific">Streptomyces albiaxialis</name>
    <dbReference type="NCBI Taxonomy" id="329523"/>
    <lineage>
        <taxon>Bacteria</taxon>
        <taxon>Bacillati</taxon>
        <taxon>Actinomycetota</taxon>
        <taxon>Actinomycetes</taxon>
        <taxon>Kitasatosporales</taxon>
        <taxon>Streptomycetaceae</taxon>
        <taxon>Streptomyces</taxon>
    </lineage>
</organism>
<evidence type="ECO:0000313" key="2">
    <source>
        <dbReference type="EMBL" id="GAA2061192.1"/>
    </source>
</evidence>
<dbReference type="EMBL" id="BAAAPE010000001">
    <property type="protein sequence ID" value="GAA2061192.1"/>
    <property type="molecule type" value="Genomic_DNA"/>
</dbReference>
<feature type="signal peptide" evidence="1">
    <location>
        <begin position="1"/>
        <end position="29"/>
    </location>
</feature>
<sequence>MSGLKRIAAICALAFGLSIMSGVASPAIADNVQTLAPSQQAHDAAHMDKPAR</sequence>
<feature type="chain" id="PRO_5045666366" description="Secreted protein" evidence="1">
    <location>
        <begin position="30"/>
        <end position="52"/>
    </location>
</feature>
<comment type="caution">
    <text evidence="2">The sequence shown here is derived from an EMBL/GenBank/DDBJ whole genome shotgun (WGS) entry which is preliminary data.</text>
</comment>
<dbReference type="RefSeq" id="WP_344523157.1">
    <property type="nucleotide sequence ID" value="NZ_BAAAPE010000001.1"/>
</dbReference>
<name>A0ABN2VFU9_9ACTN</name>
<proteinExistence type="predicted"/>